<accession>A0A1G9AEY8</accession>
<dbReference type="InterPro" id="IPR009929">
    <property type="entry name" value="T3SS_YscO"/>
</dbReference>
<proteinExistence type="predicted"/>
<dbReference type="RefSeq" id="WP_084335211.1">
    <property type="nucleotide sequence ID" value="NZ_FNFD01000005.1"/>
</dbReference>
<keyword evidence="3" id="KW-1185">Reference proteome</keyword>
<feature type="coiled-coil region" evidence="1">
    <location>
        <begin position="33"/>
        <end position="70"/>
    </location>
</feature>
<sequence>MRHAKFMPEEPLAEDPAMADLSRTLAILKPIRRQRLSRAERELREEQARLAELAARLESDRAALQEHRQAHWRERADLLAEYQAEAKPVAKLQDWSNREKGMIGALAQREQQLDELKNNHGRQEQRIDSARHTVIVSQRDVEKLDYLTKNLGAVL</sequence>
<dbReference type="EMBL" id="FNFD01000005">
    <property type="protein sequence ID" value="SDK25100.1"/>
    <property type="molecule type" value="Genomic_DNA"/>
</dbReference>
<gene>
    <name evidence="2" type="ORF">SAMN05216186_105170</name>
</gene>
<keyword evidence="1" id="KW-0175">Coiled coil</keyword>
<reference evidence="2 3" key="1">
    <citation type="submission" date="2016-10" db="EMBL/GenBank/DDBJ databases">
        <authorList>
            <person name="de Groot N.N."/>
        </authorList>
    </citation>
    <scope>NUCLEOTIDE SEQUENCE [LARGE SCALE GENOMIC DNA]</scope>
    <source>
        <strain evidence="2 3">JCM 21544</strain>
    </source>
</reference>
<dbReference type="Pfam" id="PF07321">
    <property type="entry name" value="YscO"/>
    <property type="match status" value="1"/>
</dbReference>
<organism evidence="2 3">
    <name type="scientific">Pseudomonas indica</name>
    <dbReference type="NCBI Taxonomy" id="137658"/>
    <lineage>
        <taxon>Bacteria</taxon>
        <taxon>Pseudomonadati</taxon>
        <taxon>Pseudomonadota</taxon>
        <taxon>Gammaproteobacteria</taxon>
        <taxon>Pseudomonadales</taxon>
        <taxon>Pseudomonadaceae</taxon>
        <taxon>Pseudomonas</taxon>
    </lineage>
</organism>
<evidence type="ECO:0000313" key="2">
    <source>
        <dbReference type="EMBL" id="SDK25100.1"/>
    </source>
</evidence>
<dbReference type="InterPro" id="IPR053716">
    <property type="entry name" value="Flag_assembly_chemotaxis_eff"/>
</dbReference>
<dbReference type="STRING" id="137658.SAMN05216186_105170"/>
<dbReference type="Gene3D" id="1.10.287.1700">
    <property type="match status" value="1"/>
</dbReference>
<name>A0A1G9AEY8_9PSED</name>
<feature type="coiled-coil region" evidence="1">
    <location>
        <begin position="106"/>
        <end position="133"/>
    </location>
</feature>
<evidence type="ECO:0000313" key="3">
    <source>
        <dbReference type="Proteomes" id="UP000198706"/>
    </source>
</evidence>
<dbReference type="AlphaFoldDB" id="A0A1G9AEY8"/>
<protein>
    <submittedName>
        <fullName evidence="2">Type III secretion protein YscO</fullName>
    </submittedName>
</protein>
<evidence type="ECO:0000256" key="1">
    <source>
        <dbReference type="SAM" id="Coils"/>
    </source>
</evidence>
<dbReference type="Proteomes" id="UP000198706">
    <property type="component" value="Unassembled WGS sequence"/>
</dbReference>